<feature type="transmembrane region" description="Helical" evidence="2">
    <location>
        <begin position="82"/>
        <end position="102"/>
    </location>
</feature>
<reference evidence="3" key="1">
    <citation type="journal article" date="2020" name="Stud. Mycol.">
        <title>101 Dothideomycetes genomes: a test case for predicting lifestyles and emergence of pathogens.</title>
        <authorList>
            <person name="Haridas S."/>
            <person name="Albert R."/>
            <person name="Binder M."/>
            <person name="Bloem J."/>
            <person name="Labutti K."/>
            <person name="Salamov A."/>
            <person name="Andreopoulos B."/>
            <person name="Baker S."/>
            <person name="Barry K."/>
            <person name="Bills G."/>
            <person name="Bluhm B."/>
            <person name="Cannon C."/>
            <person name="Castanera R."/>
            <person name="Culley D."/>
            <person name="Daum C."/>
            <person name="Ezra D."/>
            <person name="Gonzalez J."/>
            <person name="Henrissat B."/>
            <person name="Kuo A."/>
            <person name="Liang C."/>
            <person name="Lipzen A."/>
            <person name="Lutzoni F."/>
            <person name="Magnuson J."/>
            <person name="Mondo S."/>
            <person name="Nolan M."/>
            <person name="Ohm R."/>
            <person name="Pangilinan J."/>
            <person name="Park H.-J."/>
            <person name="Ramirez L."/>
            <person name="Alfaro M."/>
            <person name="Sun H."/>
            <person name="Tritt A."/>
            <person name="Yoshinaga Y."/>
            <person name="Zwiers L.-H."/>
            <person name="Turgeon B."/>
            <person name="Goodwin S."/>
            <person name="Spatafora J."/>
            <person name="Crous P."/>
            <person name="Grigoriev I."/>
        </authorList>
    </citation>
    <scope>NUCLEOTIDE SEQUENCE</scope>
    <source>
        <strain evidence="3">CBS 109.77</strain>
    </source>
</reference>
<keyword evidence="2" id="KW-1133">Transmembrane helix</keyword>
<evidence type="ECO:0000256" key="1">
    <source>
        <dbReference type="SAM" id="MobiDB-lite"/>
    </source>
</evidence>
<proteinExistence type="predicted"/>
<evidence type="ECO:0000256" key="2">
    <source>
        <dbReference type="SAM" id="Phobius"/>
    </source>
</evidence>
<dbReference type="OrthoDB" id="71600at2759"/>
<dbReference type="SUPFAM" id="SSF48652">
    <property type="entry name" value="Tetraspanin"/>
    <property type="match status" value="1"/>
</dbReference>
<protein>
    <recommendedName>
        <fullName evidence="5">Tetraspanin Tsp3</fullName>
    </recommendedName>
</protein>
<keyword evidence="2" id="KW-0812">Transmembrane</keyword>
<feature type="compositionally biased region" description="Acidic residues" evidence="1">
    <location>
        <begin position="251"/>
        <end position="260"/>
    </location>
</feature>
<evidence type="ECO:0000313" key="4">
    <source>
        <dbReference type="Proteomes" id="UP000799757"/>
    </source>
</evidence>
<evidence type="ECO:0000313" key="3">
    <source>
        <dbReference type="EMBL" id="KAF2794544.1"/>
    </source>
</evidence>
<keyword evidence="2" id="KW-0472">Membrane</keyword>
<feature type="transmembrane region" description="Helical" evidence="2">
    <location>
        <begin position="7"/>
        <end position="29"/>
    </location>
</feature>
<feature type="region of interest" description="Disordered" evidence="1">
    <location>
        <begin position="251"/>
        <end position="299"/>
    </location>
</feature>
<feature type="transmembrane region" description="Helical" evidence="2">
    <location>
        <begin position="185"/>
        <end position="206"/>
    </location>
</feature>
<keyword evidence="4" id="KW-1185">Reference proteome</keyword>
<evidence type="ECO:0008006" key="5">
    <source>
        <dbReference type="Google" id="ProtNLM"/>
    </source>
</evidence>
<organism evidence="3 4">
    <name type="scientific">Melanomma pulvis-pyrius CBS 109.77</name>
    <dbReference type="NCBI Taxonomy" id="1314802"/>
    <lineage>
        <taxon>Eukaryota</taxon>
        <taxon>Fungi</taxon>
        <taxon>Dikarya</taxon>
        <taxon>Ascomycota</taxon>
        <taxon>Pezizomycotina</taxon>
        <taxon>Dothideomycetes</taxon>
        <taxon>Pleosporomycetidae</taxon>
        <taxon>Pleosporales</taxon>
        <taxon>Melanommataceae</taxon>
        <taxon>Melanomma</taxon>
    </lineage>
</organism>
<dbReference type="Proteomes" id="UP000799757">
    <property type="component" value="Unassembled WGS sequence"/>
</dbReference>
<dbReference type="EMBL" id="MU001887">
    <property type="protein sequence ID" value="KAF2794544.1"/>
    <property type="molecule type" value="Genomic_DNA"/>
</dbReference>
<feature type="transmembrane region" description="Helical" evidence="2">
    <location>
        <begin position="41"/>
        <end position="61"/>
    </location>
</feature>
<dbReference type="InterPro" id="IPR008952">
    <property type="entry name" value="Tetraspanin_EC2_sf"/>
</dbReference>
<accession>A0A6A6XEI9</accession>
<dbReference type="GO" id="GO:0016020">
    <property type="term" value="C:membrane"/>
    <property type="evidence" value="ECO:0007669"/>
    <property type="project" value="InterPro"/>
</dbReference>
<gene>
    <name evidence="3" type="ORF">K505DRAFT_407462</name>
</gene>
<name>A0A6A6XEI9_9PLEO</name>
<sequence>MAYTRKQLITCVSIVYLVFVTALSGFASSRTNRLSSPISDVLSGFTTALPIVAGLLLEGGYDLTRQQERRRRAPRGETARPPLVIIANTIIFIYSSVVITLLGTHAAPASGLDCGLEETWKKMFSKKNEDGIRAIQDAFKCCGFANSHDRAWPFPSKGHDIHSCETAFGRTNGCFGPWKREEQNMAGVLMGVVGLVFIWQVAIIATPTKRESWLHRVLPDRVSRLISDEEQGSSNGPRHAIDYPNYSDNVVEEVSEEETESTPQRTIEGGVRKARNALTGAEDEEEEHQPTIENAWARD</sequence>
<dbReference type="AlphaFoldDB" id="A0A6A6XEI9"/>